<feature type="region of interest" description="Disordered" evidence="1">
    <location>
        <begin position="135"/>
        <end position="206"/>
    </location>
</feature>
<dbReference type="AlphaFoldDB" id="A0A225URG9"/>
<proteinExistence type="predicted"/>
<organism evidence="2 3">
    <name type="scientific">Phytophthora megakarya</name>
    <dbReference type="NCBI Taxonomy" id="4795"/>
    <lineage>
        <taxon>Eukaryota</taxon>
        <taxon>Sar</taxon>
        <taxon>Stramenopiles</taxon>
        <taxon>Oomycota</taxon>
        <taxon>Peronosporomycetes</taxon>
        <taxon>Peronosporales</taxon>
        <taxon>Peronosporaceae</taxon>
        <taxon>Phytophthora</taxon>
    </lineage>
</organism>
<keyword evidence="3" id="KW-1185">Reference proteome</keyword>
<feature type="compositionally biased region" description="Low complexity" evidence="1">
    <location>
        <begin position="476"/>
        <end position="485"/>
    </location>
</feature>
<sequence length="576" mass="64062">MTKFKSNLSTKHAPDSGSEDAHKLKSTIAKDLIEQAYHRNILSETLLQDPVLAIIQVRQIGDLTDPISKPNTGTDRLNAVKTLLDLLQEAGLVAGEFNPDALFEMELGAIQAATQDLYESLKILVGEHVQTPDLNYQTGSSHYASATSEPDSDSPRAPPNALGRQISKITRAQAGSKASCIKSDSRLDQPKERQIPAGRTTPTIDSTGFSNKLDEYFQMAMNRFLKERNLVMAQPPPLGTQDVDMESVGTPDLDSWEYDPDDLGIPISSGHNSGRAAVASATIGSGNSSSLIQRVPISAISELKEFTGKDMDEDRVRAWIGKVKSAFQRDQATEEEKCLTFGDLMVGSAKNWHRQLSRTTKTKWADLLENFQTQYSGLAMSVAWQYYHAQKRSEETPLDYLYRLNVAALRAKLKIKDGNPKARREHVDHNIETLGDPELADRLTLLRLADVDELEEVLPQARAAVRAIQTHDPSSESEGVSGSDGSDSEGDLRRIFLAPAEEKTPIQHDPKRKCLRDLGYRIAAARETEITKIKTVVLIETHGSRLLETPDMRKVWKERPPNRALPLRLSRMRRRP</sequence>
<feature type="compositionally biased region" description="Polar residues" evidence="1">
    <location>
        <begin position="135"/>
        <end position="149"/>
    </location>
</feature>
<name>A0A225URG9_9STRA</name>
<feature type="region of interest" description="Disordered" evidence="1">
    <location>
        <begin position="1"/>
        <end position="22"/>
    </location>
</feature>
<comment type="caution">
    <text evidence="2">The sequence shown here is derived from an EMBL/GenBank/DDBJ whole genome shotgun (WGS) entry which is preliminary data.</text>
</comment>
<evidence type="ECO:0008006" key="4">
    <source>
        <dbReference type="Google" id="ProtNLM"/>
    </source>
</evidence>
<feature type="non-terminal residue" evidence="2">
    <location>
        <position position="1"/>
    </location>
</feature>
<evidence type="ECO:0000313" key="3">
    <source>
        <dbReference type="Proteomes" id="UP000198211"/>
    </source>
</evidence>
<gene>
    <name evidence="2" type="ORF">PHMEG_00034245</name>
</gene>
<feature type="compositionally biased region" description="Basic and acidic residues" evidence="1">
    <location>
        <begin position="183"/>
        <end position="194"/>
    </location>
</feature>
<reference evidence="3" key="1">
    <citation type="submission" date="2017-03" db="EMBL/GenBank/DDBJ databases">
        <title>Phytopthora megakarya and P. palmivora, two closely related causual agents of cacao black pod achieved similar genome size and gene model numbers by different mechanisms.</title>
        <authorList>
            <person name="Ali S."/>
            <person name="Shao J."/>
            <person name="Larry D.J."/>
            <person name="Kronmiller B."/>
            <person name="Shen D."/>
            <person name="Strem M.D."/>
            <person name="Melnick R.L."/>
            <person name="Guiltinan M.J."/>
            <person name="Tyler B.M."/>
            <person name="Meinhardt L.W."/>
            <person name="Bailey B.A."/>
        </authorList>
    </citation>
    <scope>NUCLEOTIDE SEQUENCE [LARGE SCALE GENOMIC DNA]</scope>
    <source>
        <strain evidence="3">zdho120</strain>
    </source>
</reference>
<accession>A0A225URG9</accession>
<feature type="compositionally biased region" description="Polar residues" evidence="1">
    <location>
        <begin position="1"/>
        <end position="10"/>
    </location>
</feature>
<dbReference type="OrthoDB" id="1752139at2759"/>
<evidence type="ECO:0000313" key="2">
    <source>
        <dbReference type="EMBL" id="OWY95687.1"/>
    </source>
</evidence>
<feature type="region of interest" description="Disordered" evidence="1">
    <location>
        <begin position="467"/>
        <end position="489"/>
    </location>
</feature>
<protein>
    <recommendedName>
        <fullName evidence="4">Retrotransposon gag domain-containing protein</fullName>
    </recommendedName>
</protein>
<dbReference type="Proteomes" id="UP000198211">
    <property type="component" value="Unassembled WGS sequence"/>
</dbReference>
<dbReference type="EMBL" id="NBNE01012614">
    <property type="protein sequence ID" value="OWY95687.1"/>
    <property type="molecule type" value="Genomic_DNA"/>
</dbReference>
<evidence type="ECO:0000256" key="1">
    <source>
        <dbReference type="SAM" id="MobiDB-lite"/>
    </source>
</evidence>